<evidence type="ECO:0000313" key="1">
    <source>
        <dbReference type="EMBL" id="TQF06269.1"/>
    </source>
</evidence>
<evidence type="ECO:0008006" key="3">
    <source>
        <dbReference type="Google" id="ProtNLM"/>
    </source>
</evidence>
<organism evidence="1 2">
    <name type="scientific">Kitasatospora acidiphila</name>
    <dbReference type="NCBI Taxonomy" id="2567942"/>
    <lineage>
        <taxon>Bacteria</taxon>
        <taxon>Bacillati</taxon>
        <taxon>Actinomycetota</taxon>
        <taxon>Actinomycetes</taxon>
        <taxon>Kitasatosporales</taxon>
        <taxon>Streptomycetaceae</taxon>
        <taxon>Kitasatospora</taxon>
    </lineage>
</organism>
<dbReference type="EMBL" id="VIGB01000003">
    <property type="protein sequence ID" value="TQF06269.1"/>
    <property type="molecule type" value="Genomic_DNA"/>
</dbReference>
<reference evidence="1 2" key="1">
    <citation type="submission" date="2019-06" db="EMBL/GenBank/DDBJ databases">
        <title>Description of Kitasatospora acidophila sp. nov. isolated from pine grove soil, and reclassification of Streptomyces novaecaesareae to Kitasatospora novaeceasareae comb. nov.</title>
        <authorList>
            <person name="Kim M.J."/>
        </authorList>
    </citation>
    <scope>NUCLEOTIDE SEQUENCE [LARGE SCALE GENOMIC DNA]</scope>
    <source>
        <strain evidence="1 2">MMS16-CNU292</strain>
    </source>
</reference>
<comment type="caution">
    <text evidence="1">The sequence shown here is derived from an EMBL/GenBank/DDBJ whole genome shotgun (WGS) entry which is preliminary data.</text>
</comment>
<evidence type="ECO:0000313" key="2">
    <source>
        <dbReference type="Proteomes" id="UP000319103"/>
    </source>
</evidence>
<dbReference type="OrthoDB" id="3781969at2"/>
<accession>A0A540WB62</accession>
<gene>
    <name evidence="1" type="ORF">E6W39_33710</name>
</gene>
<dbReference type="AlphaFoldDB" id="A0A540WB62"/>
<sequence length="125" mass="13563">MVDVETVLKEAMTIDGAIGVALVDYSSGMALGTLGGEGGELNLDVAAAGNTDVVRAKMRTMELLKLHDNEIEDILITLTGQYHLIRPLTKQNGRGLFLYLALARSRSNLAMSRHQLRLLEAALEI</sequence>
<proteinExistence type="predicted"/>
<name>A0A540WB62_9ACTN</name>
<keyword evidence="2" id="KW-1185">Reference proteome</keyword>
<protein>
    <recommendedName>
        <fullName evidence="3">Roadblock/LAMTOR2 domain-containing protein</fullName>
    </recommendedName>
</protein>
<dbReference type="Proteomes" id="UP000319103">
    <property type="component" value="Unassembled WGS sequence"/>
</dbReference>